<feature type="region of interest" description="Disordered" evidence="2">
    <location>
        <begin position="1"/>
        <end position="81"/>
    </location>
</feature>
<name>A0A0N7L617_PLAHL</name>
<dbReference type="GeneID" id="36408307"/>
<dbReference type="OrthoDB" id="109725at2759"/>
<keyword evidence="1" id="KW-0175">Coiled coil</keyword>
<reference evidence="4" key="1">
    <citation type="submission" date="2014-09" db="EMBL/GenBank/DDBJ databases">
        <authorList>
            <person name="Sharma Rahul"/>
            <person name="Thines Marco"/>
        </authorList>
    </citation>
    <scope>NUCLEOTIDE SEQUENCE [LARGE SCALE GENOMIC DNA]</scope>
</reference>
<evidence type="ECO:0000256" key="2">
    <source>
        <dbReference type="SAM" id="MobiDB-lite"/>
    </source>
</evidence>
<proteinExistence type="predicted"/>
<evidence type="ECO:0000313" key="3">
    <source>
        <dbReference type="EMBL" id="CEG43027.1"/>
    </source>
</evidence>
<feature type="compositionally biased region" description="Basic and acidic residues" evidence="2">
    <location>
        <begin position="71"/>
        <end position="81"/>
    </location>
</feature>
<feature type="coiled-coil region" evidence="1">
    <location>
        <begin position="111"/>
        <end position="159"/>
    </location>
</feature>
<feature type="compositionally biased region" description="Polar residues" evidence="2">
    <location>
        <begin position="37"/>
        <end position="48"/>
    </location>
</feature>
<protein>
    <submittedName>
        <fullName evidence="3">Uncharacterized protein</fullName>
    </submittedName>
</protein>
<evidence type="ECO:0000256" key="1">
    <source>
        <dbReference type="SAM" id="Coils"/>
    </source>
</evidence>
<feature type="compositionally biased region" description="Polar residues" evidence="2">
    <location>
        <begin position="56"/>
        <end position="70"/>
    </location>
</feature>
<evidence type="ECO:0000313" key="4">
    <source>
        <dbReference type="Proteomes" id="UP000054928"/>
    </source>
</evidence>
<dbReference type="RefSeq" id="XP_024579396.1">
    <property type="nucleotide sequence ID" value="XM_024728973.1"/>
</dbReference>
<accession>A0A0N7L617</accession>
<sequence length="189" mass="21564">MMSKHITVLGEDFNPQTSKPFVSRDVEGPRLVRPPSIRSSPTPQINTHRNLKTAFTAKSTRNDNSSSSENPHIDVRESKLTTDREWRFGDKKGDRETVSQFSAEDQAAAILDEIAERKNDANQKIKSLRHNVLSNDKRIDKLQASFEDLICQARSLQELCDSEVDINELDKHFLTIPDCNINLYLSKRI</sequence>
<dbReference type="OMA" id="PQINTHR"/>
<dbReference type="EMBL" id="CCYD01000653">
    <property type="protein sequence ID" value="CEG43027.1"/>
    <property type="molecule type" value="Genomic_DNA"/>
</dbReference>
<dbReference type="Proteomes" id="UP000054928">
    <property type="component" value="Unassembled WGS sequence"/>
</dbReference>
<organism evidence="3 4">
    <name type="scientific">Plasmopara halstedii</name>
    <name type="common">Downy mildew of sunflower</name>
    <dbReference type="NCBI Taxonomy" id="4781"/>
    <lineage>
        <taxon>Eukaryota</taxon>
        <taxon>Sar</taxon>
        <taxon>Stramenopiles</taxon>
        <taxon>Oomycota</taxon>
        <taxon>Peronosporomycetes</taxon>
        <taxon>Peronosporales</taxon>
        <taxon>Peronosporaceae</taxon>
        <taxon>Plasmopara</taxon>
    </lineage>
</organism>
<keyword evidence="4" id="KW-1185">Reference proteome</keyword>
<dbReference type="AlphaFoldDB" id="A0A0N7L617"/>